<dbReference type="EMBL" id="BSTJ01000010">
    <property type="protein sequence ID" value="GLY79034.1"/>
    <property type="molecule type" value="Genomic_DNA"/>
</dbReference>
<gene>
    <name evidence="2" type="ORF">Airi01_073010</name>
</gene>
<dbReference type="GO" id="GO:0006950">
    <property type="term" value="P:response to stress"/>
    <property type="evidence" value="ECO:0007669"/>
    <property type="project" value="TreeGrafter"/>
</dbReference>
<dbReference type="Pfam" id="PF12802">
    <property type="entry name" value="MarR_2"/>
    <property type="match status" value="1"/>
</dbReference>
<dbReference type="InterPro" id="IPR036388">
    <property type="entry name" value="WH-like_DNA-bd_sf"/>
</dbReference>
<dbReference type="PANTHER" id="PTHR33164:SF99">
    <property type="entry name" value="MARR FAMILY REGULATORY PROTEIN"/>
    <property type="match status" value="1"/>
</dbReference>
<dbReference type="Gene3D" id="1.10.10.10">
    <property type="entry name" value="Winged helix-like DNA-binding domain superfamily/Winged helix DNA-binding domain"/>
    <property type="match status" value="1"/>
</dbReference>
<accession>A0A9W6RP40</accession>
<evidence type="ECO:0000259" key="1">
    <source>
        <dbReference type="PROSITE" id="PS50995"/>
    </source>
</evidence>
<name>A0A9W6RP40_9ACTN</name>
<feature type="domain" description="HTH marR-type" evidence="1">
    <location>
        <begin position="12"/>
        <end position="148"/>
    </location>
</feature>
<dbReference type="SUPFAM" id="SSF46785">
    <property type="entry name" value="Winged helix' DNA-binding domain"/>
    <property type="match status" value="1"/>
</dbReference>
<dbReference type="Proteomes" id="UP001165135">
    <property type="component" value="Unassembled WGS sequence"/>
</dbReference>
<organism evidence="2 3">
    <name type="scientific">Actinoallomurus iriomotensis</name>
    <dbReference type="NCBI Taxonomy" id="478107"/>
    <lineage>
        <taxon>Bacteria</taxon>
        <taxon>Bacillati</taxon>
        <taxon>Actinomycetota</taxon>
        <taxon>Actinomycetes</taxon>
        <taxon>Streptosporangiales</taxon>
        <taxon>Thermomonosporaceae</taxon>
        <taxon>Actinoallomurus</taxon>
    </lineage>
</organism>
<dbReference type="PANTHER" id="PTHR33164">
    <property type="entry name" value="TRANSCRIPTIONAL REGULATOR, MARR FAMILY"/>
    <property type="match status" value="1"/>
</dbReference>
<dbReference type="InterPro" id="IPR039422">
    <property type="entry name" value="MarR/SlyA-like"/>
</dbReference>
<dbReference type="InterPro" id="IPR000835">
    <property type="entry name" value="HTH_MarR-typ"/>
</dbReference>
<evidence type="ECO:0000313" key="2">
    <source>
        <dbReference type="EMBL" id="GLY79034.1"/>
    </source>
</evidence>
<dbReference type="InterPro" id="IPR036390">
    <property type="entry name" value="WH_DNA-bd_sf"/>
</dbReference>
<dbReference type="RefSeq" id="WP_285629992.1">
    <property type="nucleotide sequence ID" value="NZ_BSTJ01000010.1"/>
</dbReference>
<dbReference type="GO" id="GO:0003700">
    <property type="term" value="F:DNA-binding transcription factor activity"/>
    <property type="evidence" value="ECO:0007669"/>
    <property type="project" value="InterPro"/>
</dbReference>
<dbReference type="PROSITE" id="PS50995">
    <property type="entry name" value="HTH_MARR_2"/>
    <property type="match status" value="1"/>
</dbReference>
<sequence>MTAETRWLTTTEERAWRGLLRMHDLLVNRTGRSMQDEFGLSATDYTVLAELTRAPDGRLRIQELSRVLEWEKSRVSHHLTRMVRRGLVSREECEDDRRGAFVVVTAEGRAAIAAAAPRHVEDVRRYFLDHLTPGQITLLAEIADVVVEKNVSGREAAP</sequence>
<dbReference type="AlphaFoldDB" id="A0A9W6RP40"/>
<reference evidence="2" key="1">
    <citation type="submission" date="2023-03" db="EMBL/GenBank/DDBJ databases">
        <title>Actinoallomurus iriomotensis NBRC 103681.</title>
        <authorList>
            <person name="Ichikawa N."/>
            <person name="Sato H."/>
            <person name="Tonouchi N."/>
        </authorList>
    </citation>
    <scope>NUCLEOTIDE SEQUENCE</scope>
    <source>
        <strain evidence="2">NBRC 103681</strain>
    </source>
</reference>
<proteinExistence type="predicted"/>
<comment type="caution">
    <text evidence="2">The sequence shown here is derived from an EMBL/GenBank/DDBJ whole genome shotgun (WGS) entry which is preliminary data.</text>
</comment>
<evidence type="ECO:0000313" key="3">
    <source>
        <dbReference type="Proteomes" id="UP001165135"/>
    </source>
</evidence>
<dbReference type="SMART" id="SM00347">
    <property type="entry name" value="HTH_MARR"/>
    <property type="match status" value="1"/>
</dbReference>
<protein>
    <submittedName>
        <fullName evidence="2">MarR family transcriptional regulator</fullName>
    </submittedName>
</protein>